<gene>
    <name evidence="2" type="ORF">HQN79_04115</name>
</gene>
<dbReference type="SUPFAM" id="SSF53335">
    <property type="entry name" value="S-adenosyl-L-methionine-dependent methyltransferases"/>
    <property type="match status" value="1"/>
</dbReference>
<dbReference type="InterPro" id="IPR029063">
    <property type="entry name" value="SAM-dependent_MTases_sf"/>
</dbReference>
<dbReference type="RefSeq" id="WP_173284421.1">
    <property type="nucleotide sequence ID" value="NZ_CP054020.1"/>
</dbReference>
<dbReference type="Gene3D" id="3.40.50.150">
    <property type="entry name" value="Vaccinia Virus protein VP39"/>
    <property type="match status" value="1"/>
</dbReference>
<dbReference type="PANTHER" id="PTHR42912">
    <property type="entry name" value="METHYLTRANSFERASE"/>
    <property type="match status" value="1"/>
</dbReference>
<proteinExistence type="predicted"/>
<dbReference type="EMBL" id="CP054020">
    <property type="protein sequence ID" value="QKI88808.1"/>
    <property type="molecule type" value="Genomic_DNA"/>
</dbReference>
<name>A0A7D4TFE2_9GAMM</name>
<dbReference type="KEGG" id="txa:HQN79_04115"/>
<dbReference type="PANTHER" id="PTHR42912:SF80">
    <property type="entry name" value="METHYLTRANSFERASE DOMAIN-CONTAINING PROTEIN"/>
    <property type="match status" value="1"/>
</dbReference>
<keyword evidence="2" id="KW-0489">Methyltransferase</keyword>
<sequence length="210" mass="23322">MPKTQGYESHADTYDQWFDENPETYQAEIAAIKQLLPHGKGIEIGAGSGRFTKPLAIDTGVEPAKAMRERARQERGLEMTEGVAEALPFSDGLFDFAAFITSTCFLDDPAQAYREAARVTKENGAIVVAYLERNSELGQMYEKHKHESPFYCDATFYTFDEIETMLNQAGFANIQSVQTVLPETSGHDTNDILPGHDKGTFIVIKADKSL</sequence>
<keyword evidence="2" id="KW-0808">Transferase</keyword>
<evidence type="ECO:0000259" key="1">
    <source>
        <dbReference type="Pfam" id="PF08241"/>
    </source>
</evidence>
<dbReference type="InterPro" id="IPR050508">
    <property type="entry name" value="Methyltransf_Superfamily"/>
</dbReference>
<dbReference type="Pfam" id="PF08241">
    <property type="entry name" value="Methyltransf_11"/>
    <property type="match status" value="1"/>
</dbReference>
<accession>A0A7D4TFE2</accession>
<feature type="domain" description="Methyltransferase type 11" evidence="1">
    <location>
        <begin position="43"/>
        <end position="128"/>
    </location>
</feature>
<dbReference type="Proteomes" id="UP000504724">
    <property type="component" value="Chromosome"/>
</dbReference>
<protein>
    <submittedName>
        <fullName evidence="2">Class I SAM-dependent methyltransferase</fullName>
    </submittedName>
</protein>
<dbReference type="CDD" id="cd02440">
    <property type="entry name" value="AdoMet_MTases"/>
    <property type="match status" value="1"/>
</dbReference>
<dbReference type="GO" id="GO:0008757">
    <property type="term" value="F:S-adenosylmethionine-dependent methyltransferase activity"/>
    <property type="evidence" value="ECO:0007669"/>
    <property type="project" value="InterPro"/>
</dbReference>
<evidence type="ECO:0000313" key="2">
    <source>
        <dbReference type="EMBL" id="QKI88808.1"/>
    </source>
</evidence>
<keyword evidence="3" id="KW-1185">Reference proteome</keyword>
<dbReference type="InterPro" id="IPR013216">
    <property type="entry name" value="Methyltransf_11"/>
</dbReference>
<reference evidence="2 3" key="1">
    <citation type="submission" date="2020-05" db="EMBL/GenBank/DDBJ databases">
        <title>Thiomicrorhabdus sediminis sp.nov. and Thiomicrorhabdus xiamenensis sp.nov., novel sulfur-oxidizing bacteria isolated from coastal sediment.</title>
        <authorList>
            <person name="Liu X."/>
        </authorList>
    </citation>
    <scope>NUCLEOTIDE SEQUENCE [LARGE SCALE GENOMIC DNA]</scope>
    <source>
        <strain evidence="2 3">G2</strain>
    </source>
</reference>
<evidence type="ECO:0000313" key="3">
    <source>
        <dbReference type="Proteomes" id="UP000504724"/>
    </source>
</evidence>
<dbReference type="GO" id="GO:0032259">
    <property type="term" value="P:methylation"/>
    <property type="evidence" value="ECO:0007669"/>
    <property type="project" value="UniProtKB-KW"/>
</dbReference>
<dbReference type="AlphaFoldDB" id="A0A7D4TFE2"/>
<organism evidence="2 3">
    <name type="scientific">Thiomicrorhabdus xiamenensis</name>
    <dbReference type="NCBI Taxonomy" id="2739063"/>
    <lineage>
        <taxon>Bacteria</taxon>
        <taxon>Pseudomonadati</taxon>
        <taxon>Pseudomonadota</taxon>
        <taxon>Gammaproteobacteria</taxon>
        <taxon>Thiotrichales</taxon>
        <taxon>Piscirickettsiaceae</taxon>
        <taxon>Thiomicrorhabdus</taxon>
    </lineage>
</organism>